<keyword evidence="3" id="KW-0547">Nucleotide-binding</keyword>
<dbReference type="InterPro" id="IPR001650">
    <property type="entry name" value="Helicase_C-like"/>
</dbReference>
<dbReference type="EMBL" id="MIGC01003604">
    <property type="protein sequence ID" value="PHJ19175.1"/>
    <property type="molecule type" value="Genomic_DNA"/>
</dbReference>
<feature type="domain" description="Helicase C-terminal" evidence="2">
    <location>
        <begin position="713"/>
        <end position="876"/>
    </location>
</feature>
<feature type="compositionally biased region" description="Basic and acidic residues" evidence="1">
    <location>
        <begin position="227"/>
        <end position="239"/>
    </location>
</feature>
<feature type="compositionally biased region" description="Low complexity" evidence="1">
    <location>
        <begin position="403"/>
        <end position="413"/>
    </location>
</feature>
<dbReference type="Proteomes" id="UP000221165">
    <property type="component" value="Unassembled WGS sequence"/>
</dbReference>
<feature type="region of interest" description="Disordered" evidence="1">
    <location>
        <begin position="227"/>
        <end position="297"/>
    </location>
</feature>
<evidence type="ECO:0000313" key="4">
    <source>
        <dbReference type="Proteomes" id="UP000221165"/>
    </source>
</evidence>
<feature type="region of interest" description="Disordered" evidence="1">
    <location>
        <begin position="316"/>
        <end position="340"/>
    </location>
</feature>
<name>A0A2C6KRY1_9APIC</name>
<dbReference type="Pfam" id="PF00271">
    <property type="entry name" value="Helicase_C"/>
    <property type="match status" value="1"/>
</dbReference>
<protein>
    <submittedName>
        <fullName evidence="3">Dead deah box helicase domain-containing protein</fullName>
    </submittedName>
</protein>
<dbReference type="InterPro" id="IPR027417">
    <property type="entry name" value="P-loop_NTPase"/>
</dbReference>
<feature type="compositionally biased region" description="Basic and acidic residues" evidence="1">
    <location>
        <begin position="741"/>
        <end position="785"/>
    </location>
</feature>
<feature type="compositionally biased region" description="Basic and acidic residues" evidence="1">
    <location>
        <begin position="651"/>
        <end position="664"/>
    </location>
</feature>
<feature type="compositionally biased region" description="Low complexity" evidence="1">
    <location>
        <begin position="667"/>
        <end position="685"/>
    </location>
</feature>
<evidence type="ECO:0000259" key="2">
    <source>
        <dbReference type="PROSITE" id="PS51194"/>
    </source>
</evidence>
<proteinExistence type="predicted"/>
<reference evidence="3 4" key="1">
    <citation type="journal article" date="2017" name="Int. J. Parasitol.">
        <title>The genome of the protozoan parasite Cystoisospora suis and a reverse vaccinology approach to identify vaccine candidates.</title>
        <authorList>
            <person name="Palmieri N."/>
            <person name="Shrestha A."/>
            <person name="Ruttkowski B."/>
            <person name="Beck T."/>
            <person name="Vogl C."/>
            <person name="Tomley F."/>
            <person name="Blake D.P."/>
            <person name="Joachim A."/>
        </authorList>
    </citation>
    <scope>NUCLEOTIDE SEQUENCE [LARGE SCALE GENOMIC DNA]</scope>
    <source>
        <strain evidence="3 4">Wien I</strain>
    </source>
</reference>
<feature type="compositionally biased region" description="Basic and acidic residues" evidence="1">
    <location>
        <begin position="703"/>
        <end position="712"/>
    </location>
</feature>
<feature type="compositionally biased region" description="Basic and acidic residues" evidence="1">
    <location>
        <begin position="249"/>
        <end position="261"/>
    </location>
</feature>
<feature type="compositionally biased region" description="Acidic residues" evidence="1">
    <location>
        <begin position="269"/>
        <end position="297"/>
    </location>
</feature>
<dbReference type="OrthoDB" id="333735at2759"/>
<feature type="region of interest" description="Disordered" evidence="1">
    <location>
        <begin position="600"/>
        <end position="712"/>
    </location>
</feature>
<dbReference type="VEuPathDB" id="ToxoDB:CSUI_007000"/>
<feature type="compositionally biased region" description="Basic and acidic residues" evidence="1">
    <location>
        <begin position="631"/>
        <end position="643"/>
    </location>
</feature>
<dbReference type="PROSITE" id="PS51194">
    <property type="entry name" value="HELICASE_CTER"/>
    <property type="match status" value="1"/>
</dbReference>
<feature type="region of interest" description="Disordered" evidence="1">
    <location>
        <begin position="724"/>
        <end position="785"/>
    </location>
</feature>
<feature type="region of interest" description="Disordered" evidence="1">
    <location>
        <begin position="388"/>
        <end position="413"/>
    </location>
</feature>
<sequence>HIGRTYSDLLTSFLKKVKHIVFDEADRLLRPLRRYAPYKKRLLRSKCPRPASLVYKAILLSKGLGYQSSNTARKREKKKKATLSPSSSLLSLLSYPHPEKLPIKISKDSKKKKAKAIDTSLATTPTPSPSALHSLSSFSSPLSSSSSLLSLLSPLYSSSSISSSSSSSRFYYRNLLVRLSHLPRGLSLEPSPRSTCMDFQVFASSATVGRPLRRQLAEMIDAREALKSMKKISSRETRDKKPKQKKRTLRQEKEEKNETHNGHRKREGEQEDEEGDGENKDEEEEEERSSIISEDEREEMLETLHMFQERGLNLFDFGGKREGRDGDRKEKGEREGGQDDLQVYRNITEYLLKKKKNNATTASLQKSRGKDLIHIVRPPQEDFMREAELREDSEGREAEGIRSSRSGQSSSGRLVKIPRSLKHFLHQTKGGGHLGTLAYETSLLMHALQPRRCLLLVDKKHSVVSFLHYLRRQGIEHGQLLHEAFGFYSPRRFPSLDLSRPTEIEELLMKQPEEEEELKRLSNEKKKPSIKDLFFTCGPFNRSKERLVSPSLVSLPSSRLVFHLQRRERLSKVDQDEATGLLSKVAKKDTFFPRDKVEISSSSHPFSSVPSTTPSSSFSSPSSPSSSAVHTPEEREKDTRTRSAESIPSLSEKHLAELSKEDNRVGLPSTSSASLFPFLSSNSSLETEGEREGPRRSAACNGDTHEEKEARKYVEKKHQEIGGLLASNEESFPAEDEDEENKIKQREKENVSHEKEEEEEKTRKDMSMESVYEERRLDQHEREKKTTMEKPRTLLVTSMDTARGLHFDDIDVVFLVGRVESADEYQHLAGRTGRGGKPGIAICVSDADTQRLLRSWEKMLDISFRPTTDLLLSDYKNPSDFLTDSSS</sequence>
<dbReference type="RefSeq" id="XP_067920877.1">
    <property type="nucleotide sequence ID" value="XM_068067150.1"/>
</dbReference>
<gene>
    <name evidence="3" type="ORF">CSUI_007000</name>
</gene>
<dbReference type="GeneID" id="94430361"/>
<feature type="compositionally biased region" description="Basic and acidic residues" evidence="1">
    <location>
        <begin position="388"/>
        <end position="402"/>
    </location>
</feature>
<dbReference type="PROSITE" id="PS00039">
    <property type="entry name" value="DEAD_ATP_HELICASE"/>
    <property type="match status" value="1"/>
</dbReference>
<evidence type="ECO:0000313" key="3">
    <source>
        <dbReference type="EMBL" id="PHJ19175.1"/>
    </source>
</evidence>
<keyword evidence="3" id="KW-0347">Helicase</keyword>
<dbReference type="GO" id="GO:0004386">
    <property type="term" value="F:helicase activity"/>
    <property type="evidence" value="ECO:0007669"/>
    <property type="project" value="UniProtKB-KW"/>
</dbReference>
<evidence type="ECO:0000256" key="1">
    <source>
        <dbReference type="SAM" id="MobiDB-lite"/>
    </source>
</evidence>
<keyword evidence="3" id="KW-0378">Hydrolase</keyword>
<dbReference type="AlphaFoldDB" id="A0A2C6KRY1"/>
<comment type="caution">
    <text evidence="3">The sequence shown here is derived from an EMBL/GenBank/DDBJ whole genome shotgun (WGS) entry which is preliminary data.</text>
</comment>
<keyword evidence="3" id="KW-0067">ATP-binding</keyword>
<dbReference type="Gene3D" id="3.40.50.300">
    <property type="entry name" value="P-loop containing nucleotide triphosphate hydrolases"/>
    <property type="match status" value="1"/>
</dbReference>
<organism evidence="3 4">
    <name type="scientific">Cystoisospora suis</name>
    <dbReference type="NCBI Taxonomy" id="483139"/>
    <lineage>
        <taxon>Eukaryota</taxon>
        <taxon>Sar</taxon>
        <taxon>Alveolata</taxon>
        <taxon>Apicomplexa</taxon>
        <taxon>Conoidasida</taxon>
        <taxon>Coccidia</taxon>
        <taxon>Eucoccidiorida</taxon>
        <taxon>Eimeriorina</taxon>
        <taxon>Sarcocystidae</taxon>
        <taxon>Cystoisospora</taxon>
    </lineage>
</organism>
<dbReference type="SUPFAM" id="SSF52540">
    <property type="entry name" value="P-loop containing nucleoside triphosphate hydrolases"/>
    <property type="match status" value="1"/>
</dbReference>
<dbReference type="InterPro" id="IPR000629">
    <property type="entry name" value="RNA-helicase_DEAD-box_CS"/>
</dbReference>
<feature type="compositionally biased region" description="Basic and acidic residues" evidence="1">
    <location>
        <begin position="318"/>
        <end position="337"/>
    </location>
</feature>
<feature type="compositionally biased region" description="Low complexity" evidence="1">
    <location>
        <begin position="600"/>
        <end position="627"/>
    </location>
</feature>
<keyword evidence="4" id="KW-1185">Reference proteome</keyword>
<accession>A0A2C6KRY1</accession>
<feature type="non-terminal residue" evidence="3">
    <location>
        <position position="1"/>
    </location>
</feature>